<feature type="compositionally biased region" description="Low complexity" evidence="1">
    <location>
        <begin position="40"/>
        <end position="65"/>
    </location>
</feature>
<dbReference type="EMBL" id="JAWWNJ010000016">
    <property type="protein sequence ID" value="KAK7040024.1"/>
    <property type="molecule type" value="Genomic_DNA"/>
</dbReference>
<evidence type="ECO:0000256" key="1">
    <source>
        <dbReference type="SAM" id="MobiDB-lite"/>
    </source>
</evidence>
<feature type="compositionally biased region" description="Polar residues" evidence="1">
    <location>
        <begin position="82"/>
        <end position="108"/>
    </location>
</feature>
<dbReference type="Proteomes" id="UP001362999">
    <property type="component" value="Unassembled WGS sequence"/>
</dbReference>
<feature type="region of interest" description="Disordered" evidence="1">
    <location>
        <begin position="37"/>
        <end position="108"/>
    </location>
</feature>
<proteinExistence type="predicted"/>
<evidence type="ECO:0000313" key="2">
    <source>
        <dbReference type="EMBL" id="KAK7040024.1"/>
    </source>
</evidence>
<protein>
    <submittedName>
        <fullName evidence="2">Uncharacterized protein</fullName>
    </submittedName>
</protein>
<keyword evidence="3" id="KW-1185">Reference proteome</keyword>
<organism evidence="2 3">
    <name type="scientific">Favolaschia claudopus</name>
    <dbReference type="NCBI Taxonomy" id="2862362"/>
    <lineage>
        <taxon>Eukaryota</taxon>
        <taxon>Fungi</taxon>
        <taxon>Dikarya</taxon>
        <taxon>Basidiomycota</taxon>
        <taxon>Agaricomycotina</taxon>
        <taxon>Agaricomycetes</taxon>
        <taxon>Agaricomycetidae</taxon>
        <taxon>Agaricales</taxon>
        <taxon>Marasmiineae</taxon>
        <taxon>Mycenaceae</taxon>
        <taxon>Favolaschia</taxon>
    </lineage>
</organism>
<accession>A0AAW0CNJ7</accession>
<dbReference type="AlphaFoldDB" id="A0AAW0CNJ7"/>
<comment type="caution">
    <text evidence="2">The sequence shown here is derived from an EMBL/GenBank/DDBJ whole genome shotgun (WGS) entry which is preliminary data.</text>
</comment>
<name>A0AAW0CNJ7_9AGAR</name>
<reference evidence="2 3" key="1">
    <citation type="journal article" date="2024" name="J Genomics">
        <title>Draft genome sequencing and assembly of Favolaschia claudopus CIRM-BRFM 2984 isolated from oak limbs.</title>
        <authorList>
            <person name="Navarro D."/>
            <person name="Drula E."/>
            <person name="Chaduli D."/>
            <person name="Cazenave R."/>
            <person name="Ahrendt S."/>
            <person name="Wang J."/>
            <person name="Lipzen A."/>
            <person name="Daum C."/>
            <person name="Barry K."/>
            <person name="Grigoriev I.V."/>
            <person name="Favel A."/>
            <person name="Rosso M.N."/>
            <person name="Martin F."/>
        </authorList>
    </citation>
    <scope>NUCLEOTIDE SEQUENCE [LARGE SCALE GENOMIC DNA]</scope>
    <source>
        <strain evidence="2 3">CIRM-BRFM 2984</strain>
    </source>
</reference>
<gene>
    <name evidence="2" type="ORF">R3P38DRAFT_3262317</name>
</gene>
<sequence length="199" mass="21444">MVLANEDCPTPDGHHFTLPVETLTAITARRRLLQNSNCLGPLPGDSSAPASASSTPPFPLSSSTPRESFVNQPSGPAAKPPVSSSDSSTDGTNASESPPNPLQSTTKSLTRSGISLMLPSSTTFTQPTTLSTSQPTISRAWRNIDARRASTDAPYFELTRQYLRLTRSRQVVPLNLGPSLPNFGYYRLLLALMREQELS</sequence>
<evidence type="ECO:0000313" key="3">
    <source>
        <dbReference type="Proteomes" id="UP001362999"/>
    </source>
</evidence>